<dbReference type="Proteomes" id="UP000198337">
    <property type="component" value="Unassembled WGS sequence"/>
</dbReference>
<dbReference type="InterPro" id="IPR010559">
    <property type="entry name" value="Sig_transdc_His_kin_internal"/>
</dbReference>
<evidence type="ECO:0000256" key="1">
    <source>
        <dbReference type="SAM" id="Phobius"/>
    </source>
</evidence>
<dbReference type="EMBL" id="FZNV01000002">
    <property type="protein sequence ID" value="SNR47032.1"/>
    <property type="molecule type" value="Genomic_DNA"/>
</dbReference>
<feature type="domain" description="Signal transduction histidine kinase internal region" evidence="2">
    <location>
        <begin position="112"/>
        <end position="188"/>
    </location>
</feature>
<dbReference type="PANTHER" id="PTHR34220:SF7">
    <property type="entry name" value="SENSOR HISTIDINE KINASE YPDA"/>
    <property type="match status" value="1"/>
</dbReference>
<keyword evidence="1" id="KW-0812">Transmembrane</keyword>
<sequence>MMYVLQRSTFITITSRPYRFYYFCTMISILKKRNWLAVKIIALVSIAIPLGIMAYEFIILGNESVVFLEDYPIAIGILIIIYYTILLVLGILWILSQLSSLLTLRNETKKNEIMHLQQQVNPHFFFNMLNNIYGLVDKDAEKTKKLILKLSELMRYSIYEGERTTVTLDEEATYIQNFIDLQKIRYHKPIDIQFKTAIKVNASIMPLLFIILVENAFKHGVENLTEHGYVHINLTGNAQRVVFEIENNFDAKNTSTKEGIGLKNLKRRLYLVYPKKHNFSITSTNGIYNAKLELLL</sequence>
<dbReference type="GO" id="GO:0016301">
    <property type="term" value="F:kinase activity"/>
    <property type="evidence" value="ECO:0007669"/>
    <property type="project" value="UniProtKB-KW"/>
</dbReference>
<keyword evidence="4" id="KW-1185">Reference proteome</keyword>
<reference evidence="3 4" key="1">
    <citation type="submission" date="2017-06" db="EMBL/GenBank/DDBJ databases">
        <authorList>
            <person name="Varghese N."/>
            <person name="Submissions S."/>
        </authorList>
    </citation>
    <scope>NUCLEOTIDE SEQUENCE [LARGE SCALE GENOMIC DNA]</scope>
    <source>
        <strain evidence="3 4">DSM 19840</strain>
    </source>
</reference>
<gene>
    <name evidence="3" type="ORF">SAMN04488009_1995</name>
</gene>
<protein>
    <submittedName>
        <fullName evidence="3">Histidine kinase</fullName>
    </submittedName>
</protein>
<keyword evidence="3" id="KW-0418">Kinase</keyword>
<comment type="caution">
    <text evidence="3">The sequence shown here is derived from an EMBL/GenBank/DDBJ whole genome shotgun (WGS) entry which is preliminary data.</text>
</comment>
<evidence type="ECO:0000313" key="3">
    <source>
        <dbReference type="EMBL" id="SNR47032.1"/>
    </source>
</evidence>
<organism evidence="3 4">
    <name type="scientific">Maribacter sedimenticola</name>
    <dbReference type="NCBI Taxonomy" id="228956"/>
    <lineage>
        <taxon>Bacteria</taxon>
        <taxon>Pseudomonadati</taxon>
        <taxon>Bacteroidota</taxon>
        <taxon>Flavobacteriia</taxon>
        <taxon>Flavobacteriales</taxon>
        <taxon>Flavobacteriaceae</taxon>
        <taxon>Maribacter</taxon>
    </lineage>
</organism>
<dbReference type="Pfam" id="PF06580">
    <property type="entry name" value="His_kinase"/>
    <property type="match status" value="1"/>
</dbReference>
<keyword evidence="1" id="KW-0472">Membrane</keyword>
<dbReference type="PANTHER" id="PTHR34220">
    <property type="entry name" value="SENSOR HISTIDINE KINASE YPDA"/>
    <property type="match status" value="1"/>
</dbReference>
<proteinExistence type="predicted"/>
<evidence type="ECO:0000313" key="4">
    <source>
        <dbReference type="Proteomes" id="UP000198337"/>
    </source>
</evidence>
<dbReference type="InterPro" id="IPR036890">
    <property type="entry name" value="HATPase_C_sf"/>
</dbReference>
<dbReference type="InterPro" id="IPR050640">
    <property type="entry name" value="Bact_2-comp_sensor_kinase"/>
</dbReference>
<name>A0ABY1SGS5_9FLAO</name>
<evidence type="ECO:0000259" key="2">
    <source>
        <dbReference type="Pfam" id="PF06580"/>
    </source>
</evidence>
<accession>A0ABY1SGS5</accession>
<dbReference type="Gene3D" id="3.30.565.10">
    <property type="entry name" value="Histidine kinase-like ATPase, C-terminal domain"/>
    <property type="match status" value="1"/>
</dbReference>
<feature type="transmembrane region" description="Helical" evidence="1">
    <location>
        <begin position="71"/>
        <end position="95"/>
    </location>
</feature>
<keyword evidence="1" id="KW-1133">Transmembrane helix</keyword>
<dbReference type="SUPFAM" id="SSF55874">
    <property type="entry name" value="ATPase domain of HSP90 chaperone/DNA topoisomerase II/histidine kinase"/>
    <property type="match status" value="1"/>
</dbReference>
<feature type="transmembrane region" description="Helical" evidence="1">
    <location>
        <begin position="36"/>
        <end position="59"/>
    </location>
</feature>
<keyword evidence="3" id="KW-0808">Transferase</keyword>